<proteinExistence type="predicted"/>
<evidence type="ECO:0000313" key="2">
    <source>
        <dbReference type="EMBL" id="RVT94935.1"/>
    </source>
</evidence>
<dbReference type="AlphaFoldDB" id="A0A437MBD2"/>
<feature type="transmembrane region" description="Helical" evidence="1">
    <location>
        <begin position="22"/>
        <end position="42"/>
    </location>
</feature>
<keyword evidence="1" id="KW-1133">Transmembrane helix</keyword>
<reference evidence="2 3" key="1">
    <citation type="submission" date="2019-01" db="EMBL/GenBank/DDBJ databases">
        <authorList>
            <person name="Chen W.-M."/>
        </authorList>
    </citation>
    <scope>NUCLEOTIDE SEQUENCE [LARGE SCALE GENOMIC DNA]</scope>
    <source>
        <strain evidence="2 3">CCP-7</strain>
    </source>
</reference>
<protein>
    <submittedName>
        <fullName evidence="2">Uncharacterized protein</fullName>
    </submittedName>
</protein>
<feature type="transmembrane region" description="Helical" evidence="1">
    <location>
        <begin position="54"/>
        <end position="73"/>
    </location>
</feature>
<comment type="caution">
    <text evidence="2">The sequence shown here is derived from an EMBL/GenBank/DDBJ whole genome shotgun (WGS) entry which is preliminary data.</text>
</comment>
<sequence length="79" mass="8754">MRHDVQQHARFWLSPGVCAPKLLYGSVWMISAVAVIVDMGSFESQLLTKIEHDVKVVTFAVISAANTGLVGYYEDVIML</sequence>
<gene>
    <name evidence="2" type="ORF">EOD43_14360</name>
</gene>
<name>A0A437MBD2_9SPHN</name>
<dbReference type="EMBL" id="SACN01000001">
    <property type="protein sequence ID" value="RVT94935.1"/>
    <property type="molecule type" value="Genomic_DNA"/>
</dbReference>
<accession>A0A437MBD2</accession>
<dbReference type="Proteomes" id="UP000282971">
    <property type="component" value="Unassembled WGS sequence"/>
</dbReference>
<evidence type="ECO:0000313" key="3">
    <source>
        <dbReference type="Proteomes" id="UP000282971"/>
    </source>
</evidence>
<organism evidence="2 3">
    <name type="scientific">Sphingomonas crocodyli</name>
    <dbReference type="NCBI Taxonomy" id="1979270"/>
    <lineage>
        <taxon>Bacteria</taxon>
        <taxon>Pseudomonadati</taxon>
        <taxon>Pseudomonadota</taxon>
        <taxon>Alphaproteobacteria</taxon>
        <taxon>Sphingomonadales</taxon>
        <taxon>Sphingomonadaceae</taxon>
        <taxon>Sphingomonas</taxon>
    </lineage>
</organism>
<keyword evidence="1" id="KW-0472">Membrane</keyword>
<evidence type="ECO:0000256" key="1">
    <source>
        <dbReference type="SAM" id="Phobius"/>
    </source>
</evidence>
<keyword evidence="3" id="KW-1185">Reference proteome</keyword>
<keyword evidence="1" id="KW-0812">Transmembrane</keyword>